<dbReference type="EMBL" id="BMAC01001027">
    <property type="protein sequence ID" value="GFQ05184.1"/>
    <property type="molecule type" value="Genomic_DNA"/>
</dbReference>
<protein>
    <submittedName>
        <fullName evidence="1">NAD(P)H-quinone oxidoreductase subunit j chloroplastic</fullName>
    </submittedName>
</protein>
<comment type="caution">
    <text evidence="1">The sequence shown here is derived from an EMBL/GenBank/DDBJ whole genome shotgun (WGS) entry which is preliminary data.</text>
</comment>
<dbReference type="AlphaFoldDB" id="A0A830DAK2"/>
<gene>
    <name evidence="1" type="ORF">PHJA_002662500</name>
</gene>
<proteinExistence type="predicted"/>
<reference evidence="1" key="1">
    <citation type="submission" date="2020-07" db="EMBL/GenBank/DDBJ databases">
        <title>Ethylene signaling mediates host invasion by parasitic plants.</title>
        <authorList>
            <person name="Yoshida S."/>
        </authorList>
    </citation>
    <scope>NUCLEOTIDE SEQUENCE</scope>
    <source>
        <strain evidence="1">Okayama</strain>
    </source>
</reference>
<accession>A0A830DAK2</accession>
<organism evidence="1 2">
    <name type="scientific">Phtheirospermum japonicum</name>
    <dbReference type="NCBI Taxonomy" id="374723"/>
    <lineage>
        <taxon>Eukaryota</taxon>
        <taxon>Viridiplantae</taxon>
        <taxon>Streptophyta</taxon>
        <taxon>Embryophyta</taxon>
        <taxon>Tracheophyta</taxon>
        <taxon>Spermatophyta</taxon>
        <taxon>Magnoliopsida</taxon>
        <taxon>eudicotyledons</taxon>
        <taxon>Gunneridae</taxon>
        <taxon>Pentapetalae</taxon>
        <taxon>asterids</taxon>
        <taxon>lamiids</taxon>
        <taxon>Lamiales</taxon>
        <taxon>Orobanchaceae</taxon>
        <taxon>Orobanchaceae incertae sedis</taxon>
        <taxon>Phtheirospermum</taxon>
    </lineage>
</organism>
<dbReference type="Proteomes" id="UP000653305">
    <property type="component" value="Unassembled WGS sequence"/>
</dbReference>
<keyword evidence="2" id="KW-1185">Reference proteome</keyword>
<name>A0A830DAK2_9LAMI</name>
<evidence type="ECO:0000313" key="2">
    <source>
        <dbReference type="Proteomes" id="UP000653305"/>
    </source>
</evidence>
<sequence length="140" mass="15235">MPHSMVEGKPCVKRVRLVGGGTKFEALNLPKRTPGAVHRHVGGTICPMGFTCNTCDNAVRKFTKITCYIDYFPKPLKGEDYKLHMFDEIIYDSANKSFISGGTVYIPPGCSVRSSSGTRISLETLGVRLGQTAGLMPSGY</sequence>
<evidence type="ECO:0000313" key="1">
    <source>
        <dbReference type="EMBL" id="GFQ05184.1"/>
    </source>
</evidence>